<sequence>MIAKYFRQFIVILVIIFNLFIWHRYFDQNKVNDWQTTDAPIVMVDYKIRSTVSREVAAERDDLLQFLANIFSNYAPTVNDADFVIDNDLRTFADYNIIVSETRKQFLSTVSSLNNADLSNNSAITILSDQSYQSYIELYSNQTYQIYLKTSDDSGPSLDIIINGQEYSAQRVFSGVYKLDNFNVQNYNAAGIKSANSNRKIDKVVFLTGVANFDQKKFPERSAAM</sequence>
<organism evidence="2 3">
    <name type="scientific">Candidatus Berkelbacteria bacterium CG08_land_8_20_14_0_20_39_8</name>
    <dbReference type="NCBI Taxonomy" id="1974511"/>
    <lineage>
        <taxon>Bacteria</taxon>
        <taxon>Candidatus Berkelbacteria</taxon>
    </lineage>
</organism>
<keyword evidence="1" id="KW-1133">Transmembrane helix</keyword>
<gene>
    <name evidence="2" type="ORF">COT12_02595</name>
</gene>
<proteinExistence type="predicted"/>
<dbReference type="EMBL" id="PEXI01000082">
    <property type="protein sequence ID" value="PIU24150.1"/>
    <property type="molecule type" value="Genomic_DNA"/>
</dbReference>
<name>A0A2M6YBU2_9BACT</name>
<keyword evidence="1" id="KW-0472">Membrane</keyword>
<dbReference type="AlphaFoldDB" id="A0A2M6YBU2"/>
<evidence type="ECO:0000313" key="2">
    <source>
        <dbReference type="EMBL" id="PIU24150.1"/>
    </source>
</evidence>
<evidence type="ECO:0000313" key="3">
    <source>
        <dbReference type="Proteomes" id="UP000229896"/>
    </source>
</evidence>
<protein>
    <submittedName>
        <fullName evidence="2">Uncharacterized protein</fullName>
    </submittedName>
</protein>
<reference evidence="3" key="1">
    <citation type="submission" date="2017-09" db="EMBL/GenBank/DDBJ databases">
        <title>Depth-based differentiation of microbial function through sediment-hosted aquifers and enrichment of novel symbionts in the deep terrestrial subsurface.</title>
        <authorList>
            <person name="Probst A.J."/>
            <person name="Ladd B."/>
            <person name="Jarett J.K."/>
            <person name="Geller-Mcgrath D.E."/>
            <person name="Sieber C.M.K."/>
            <person name="Emerson J.B."/>
            <person name="Anantharaman K."/>
            <person name="Thomas B.C."/>
            <person name="Malmstrom R."/>
            <person name="Stieglmeier M."/>
            <person name="Klingl A."/>
            <person name="Woyke T."/>
            <person name="Ryan C.M."/>
            <person name="Banfield J.F."/>
        </authorList>
    </citation>
    <scope>NUCLEOTIDE SEQUENCE [LARGE SCALE GENOMIC DNA]</scope>
</reference>
<feature type="transmembrane region" description="Helical" evidence="1">
    <location>
        <begin position="6"/>
        <end position="26"/>
    </location>
</feature>
<accession>A0A2M6YBU2</accession>
<comment type="caution">
    <text evidence="2">The sequence shown here is derived from an EMBL/GenBank/DDBJ whole genome shotgun (WGS) entry which is preliminary data.</text>
</comment>
<evidence type="ECO:0000256" key="1">
    <source>
        <dbReference type="SAM" id="Phobius"/>
    </source>
</evidence>
<dbReference type="Proteomes" id="UP000229896">
    <property type="component" value="Unassembled WGS sequence"/>
</dbReference>
<keyword evidence="1" id="KW-0812">Transmembrane</keyword>